<dbReference type="PANTHER" id="PTHR32309">
    <property type="entry name" value="TYROSINE-PROTEIN KINASE"/>
    <property type="match status" value="1"/>
</dbReference>
<reference evidence="2 3" key="1">
    <citation type="submission" date="2018-10" db="EMBL/GenBank/DDBJ databases">
        <title>Parasedimentitalea marina sp. nov., a psychrophilic bacterium isolated from deep seawater of the New Britain Trench.</title>
        <authorList>
            <person name="Cao J."/>
        </authorList>
    </citation>
    <scope>NUCLEOTIDE SEQUENCE [LARGE SCALE GENOMIC DNA]</scope>
    <source>
        <strain evidence="2 3">W43</strain>
        <plasmid evidence="2 3">pW43C</plasmid>
    </source>
</reference>
<sequence>MGPIFSIEDFVDMLRRRAGLIAKVVFLGALVSLWYAARQPRLYQAAEVIQISQPKIADDLASSTVEGSSARRLQLIQQRLMTRDAVLEIIEKFGLFADLPQLKTAEKVALMRESISIEGVAAAREGFVDDGTISVLTFIAKMPTPEQAQQVAHELSRRTIELSIDSRTELARETLTFLNEQEVSLTDDLNTLEDNLASFRTANNVTSPGDAVFRRSELIPINGGLLDIARELIEIRRAAEYATATERPATAQRMQAGFQEQLDTLEAQRVLLVERKRELEASLEISPEVERELDGFARRQEQLQTSLDAIISRRTEAEVGLRLETTHQSERLTVIEPAVLPEDPITGGRKALAILGTLAGAMLALVLAFIQELRHPVLRSAAQMHRETGLTPVVLIPVLQTEPKNKLSNLWRRARGWRLT</sequence>
<keyword evidence="2" id="KW-0614">Plasmid</keyword>
<organism evidence="2 3">
    <name type="scientific">Parasedimentitalea marina</name>
    <dbReference type="NCBI Taxonomy" id="2483033"/>
    <lineage>
        <taxon>Bacteria</taxon>
        <taxon>Pseudomonadati</taxon>
        <taxon>Pseudomonadota</taxon>
        <taxon>Alphaproteobacteria</taxon>
        <taxon>Rhodobacterales</taxon>
        <taxon>Paracoccaceae</taxon>
        <taxon>Parasedimentitalea</taxon>
    </lineage>
</organism>
<evidence type="ECO:0000313" key="3">
    <source>
        <dbReference type="Proteomes" id="UP000283063"/>
    </source>
</evidence>
<keyword evidence="1" id="KW-0472">Membrane</keyword>
<proteinExistence type="predicted"/>
<keyword evidence="3" id="KW-1185">Reference proteome</keyword>
<dbReference type="RefSeq" id="WP_127751418.1">
    <property type="nucleotide sequence ID" value="NZ_CP033222.1"/>
</dbReference>
<dbReference type="OrthoDB" id="7642308at2"/>
<dbReference type="Proteomes" id="UP000283063">
    <property type="component" value="Plasmid pW43C"/>
</dbReference>
<accession>A0A3T0NAB5</accession>
<dbReference type="AlphaFoldDB" id="A0A3T0NAB5"/>
<feature type="transmembrane region" description="Helical" evidence="1">
    <location>
        <begin position="20"/>
        <end position="37"/>
    </location>
</feature>
<gene>
    <name evidence="2" type="ORF">EBB79_23620</name>
</gene>
<evidence type="ECO:0000313" key="2">
    <source>
        <dbReference type="EMBL" id="AZV80919.1"/>
    </source>
</evidence>
<geneLocation type="plasmid" evidence="2 3">
    <name>pW43C</name>
</geneLocation>
<dbReference type="PANTHER" id="PTHR32309:SF31">
    <property type="entry name" value="CAPSULAR EXOPOLYSACCHARIDE FAMILY"/>
    <property type="match status" value="1"/>
</dbReference>
<feature type="transmembrane region" description="Helical" evidence="1">
    <location>
        <begin position="351"/>
        <end position="370"/>
    </location>
</feature>
<dbReference type="KEGG" id="sedi:EBB79_23620"/>
<keyword evidence="1" id="KW-0812">Transmembrane</keyword>
<protein>
    <submittedName>
        <fullName evidence="2">DUF874 domain-containing protein</fullName>
    </submittedName>
</protein>
<name>A0A3T0NAB5_9RHOB</name>
<evidence type="ECO:0000256" key="1">
    <source>
        <dbReference type="SAM" id="Phobius"/>
    </source>
</evidence>
<keyword evidence="1" id="KW-1133">Transmembrane helix</keyword>
<dbReference type="InterPro" id="IPR050445">
    <property type="entry name" value="Bact_polysacc_biosynth/exp"/>
</dbReference>
<dbReference type="EMBL" id="CP033222">
    <property type="protein sequence ID" value="AZV80919.1"/>
    <property type="molecule type" value="Genomic_DNA"/>
</dbReference>